<dbReference type="AlphaFoldDB" id="A0A1F5HQE1"/>
<feature type="transmembrane region" description="Helical" evidence="1">
    <location>
        <begin position="12"/>
        <end position="36"/>
    </location>
</feature>
<proteinExistence type="predicted"/>
<comment type="caution">
    <text evidence="2">The sequence shown here is derived from an EMBL/GenBank/DDBJ whole genome shotgun (WGS) entry which is preliminary data.</text>
</comment>
<keyword evidence="1" id="KW-0812">Transmembrane</keyword>
<gene>
    <name evidence="2" type="ORF">A3I53_01765</name>
</gene>
<reference evidence="2 3" key="1">
    <citation type="journal article" date="2016" name="Nat. Commun.">
        <title>Thousands of microbial genomes shed light on interconnected biogeochemical processes in an aquifer system.</title>
        <authorList>
            <person name="Anantharaman K."/>
            <person name="Brown C.T."/>
            <person name="Hug L.A."/>
            <person name="Sharon I."/>
            <person name="Castelle C.J."/>
            <person name="Probst A.J."/>
            <person name="Thomas B.C."/>
            <person name="Singh A."/>
            <person name="Wilkins M.J."/>
            <person name="Karaoz U."/>
            <person name="Brodie E.L."/>
            <person name="Williams K.H."/>
            <person name="Hubbard S.S."/>
            <person name="Banfield J.F."/>
        </authorList>
    </citation>
    <scope>NUCLEOTIDE SEQUENCE [LARGE SCALE GENOMIC DNA]</scope>
</reference>
<name>A0A1F5HQE1_9BACT</name>
<dbReference type="EMBL" id="MFBW01000046">
    <property type="protein sequence ID" value="OGE06398.1"/>
    <property type="molecule type" value="Genomic_DNA"/>
</dbReference>
<evidence type="ECO:0000256" key="1">
    <source>
        <dbReference type="SAM" id="Phobius"/>
    </source>
</evidence>
<accession>A0A1F5HQE1</accession>
<evidence type="ECO:0000313" key="3">
    <source>
        <dbReference type="Proteomes" id="UP000178845"/>
    </source>
</evidence>
<protein>
    <submittedName>
        <fullName evidence="2">Uncharacterized protein</fullName>
    </submittedName>
</protein>
<keyword evidence="1" id="KW-0472">Membrane</keyword>
<keyword evidence="1" id="KW-1133">Transmembrane helix</keyword>
<organism evidence="2 3">
    <name type="scientific">Candidatus Curtissbacteria bacterium RIFCSPLOWO2_02_FULL_40_13b</name>
    <dbReference type="NCBI Taxonomy" id="1797733"/>
    <lineage>
        <taxon>Bacteria</taxon>
        <taxon>Candidatus Curtissiibacteriota</taxon>
    </lineage>
</organism>
<dbReference type="Proteomes" id="UP000178845">
    <property type="component" value="Unassembled WGS sequence"/>
</dbReference>
<sequence length="59" mass="6825">MGFLAIVLKNLWVLKTGKVLVLGYLLLVIATFIYFYPHVAAVPVSTTFNDSYFWLNTWR</sequence>
<evidence type="ECO:0000313" key="2">
    <source>
        <dbReference type="EMBL" id="OGE06398.1"/>
    </source>
</evidence>